<name>A0A9P5TVE0_9AGAR</name>
<organism evidence="1 2">
    <name type="scientific">Rhodocollybia butyracea</name>
    <dbReference type="NCBI Taxonomy" id="206335"/>
    <lineage>
        <taxon>Eukaryota</taxon>
        <taxon>Fungi</taxon>
        <taxon>Dikarya</taxon>
        <taxon>Basidiomycota</taxon>
        <taxon>Agaricomycotina</taxon>
        <taxon>Agaricomycetes</taxon>
        <taxon>Agaricomycetidae</taxon>
        <taxon>Agaricales</taxon>
        <taxon>Marasmiineae</taxon>
        <taxon>Omphalotaceae</taxon>
        <taxon>Rhodocollybia</taxon>
    </lineage>
</organism>
<protein>
    <submittedName>
        <fullName evidence="1">Uncharacterized protein</fullName>
    </submittedName>
</protein>
<evidence type="ECO:0000313" key="1">
    <source>
        <dbReference type="EMBL" id="KAF9039409.1"/>
    </source>
</evidence>
<keyword evidence="2" id="KW-1185">Reference proteome</keyword>
<dbReference type="EMBL" id="JADNRY010000572">
    <property type="protein sequence ID" value="KAF9039409.1"/>
    <property type="molecule type" value="Genomic_DNA"/>
</dbReference>
<gene>
    <name evidence="1" type="ORF">BDP27DRAFT_770888</name>
</gene>
<comment type="caution">
    <text evidence="1">The sequence shown here is derived from an EMBL/GenBank/DDBJ whole genome shotgun (WGS) entry which is preliminary data.</text>
</comment>
<dbReference type="Proteomes" id="UP000772434">
    <property type="component" value="Unassembled WGS sequence"/>
</dbReference>
<dbReference type="AlphaFoldDB" id="A0A9P5TVE0"/>
<evidence type="ECO:0000313" key="2">
    <source>
        <dbReference type="Proteomes" id="UP000772434"/>
    </source>
</evidence>
<reference evidence="1" key="1">
    <citation type="submission" date="2020-11" db="EMBL/GenBank/DDBJ databases">
        <authorList>
            <consortium name="DOE Joint Genome Institute"/>
            <person name="Ahrendt S."/>
            <person name="Riley R."/>
            <person name="Andreopoulos W."/>
            <person name="Labutti K."/>
            <person name="Pangilinan J."/>
            <person name="Ruiz-Duenas F.J."/>
            <person name="Barrasa J.M."/>
            <person name="Sanchez-Garcia M."/>
            <person name="Camarero S."/>
            <person name="Miyauchi S."/>
            <person name="Serrano A."/>
            <person name="Linde D."/>
            <person name="Babiker R."/>
            <person name="Drula E."/>
            <person name="Ayuso-Fernandez I."/>
            <person name="Pacheco R."/>
            <person name="Padilla G."/>
            <person name="Ferreira P."/>
            <person name="Barriuso J."/>
            <person name="Kellner H."/>
            <person name="Castanera R."/>
            <person name="Alfaro M."/>
            <person name="Ramirez L."/>
            <person name="Pisabarro A.G."/>
            <person name="Kuo A."/>
            <person name="Tritt A."/>
            <person name="Lipzen A."/>
            <person name="He G."/>
            <person name="Yan M."/>
            <person name="Ng V."/>
            <person name="Cullen D."/>
            <person name="Martin F."/>
            <person name="Rosso M.-N."/>
            <person name="Henrissat B."/>
            <person name="Hibbett D."/>
            <person name="Martinez A.T."/>
            <person name="Grigoriev I.V."/>
        </authorList>
    </citation>
    <scope>NUCLEOTIDE SEQUENCE</scope>
    <source>
        <strain evidence="1">AH 40177</strain>
    </source>
</reference>
<accession>A0A9P5TVE0</accession>
<proteinExistence type="predicted"/>
<sequence>MGRGFKLKGLKERSRDANGFDLFDRLSFNSDIPVATRDIHLRCQYTSSSKISGCMKVMDLDTIFESCHEFGQESADQDLVDMSRSARGTLVSREATTARWFASEILCWMWVQSIYLRRCVVWSWREQHTRWIKFSATTAEVYFDLYSSPDLLWPCLTLNSCAATGLACAYVALLCVWI</sequence>